<evidence type="ECO:0000313" key="2">
    <source>
        <dbReference type="EMBL" id="AUO79046.1"/>
    </source>
</evidence>
<keyword evidence="3" id="KW-1185">Reference proteome</keyword>
<keyword evidence="1" id="KW-1133">Transmembrane helix</keyword>
<feature type="transmembrane region" description="Helical" evidence="1">
    <location>
        <begin position="153"/>
        <end position="172"/>
    </location>
</feature>
<evidence type="ECO:0000313" key="3">
    <source>
        <dbReference type="Proteomes" id="UP000240485"/>
    </source>
</evidence>
<proteinExistence type="predicted"/>
<protein>
    <submittedName>
        <fullName evidence="2">Uncharacterized protein</fullName>
    </submittedName>
</protein>
<keyword evidence="1" id="KW-0812">Transmembrane</keyword>
<feature type="transmembrane region" description="Helical" evidence="1">
    <location>
        <begin position="108"/>
        <end position="141"/>
    </location>
</feature>
<feature type="transmembrane region" description="Helical" evidence="1">
    <location>
        <begin position="20"/>
        <end position="42"/>
    </location>
</feature>
<sequence length="173" mass="18133" precursor="true">MLDLDSHSVFTNSAYLLPAVPAVLLGPLVGGVVTGAALWLAWGSGRYHTTYDREAQGEDVAAMLTYLSALFAAVLSPWSAWALLVPLLAAPLHERYVWAIDSYVAAPLWITASLLALALQVGPLAAALPGALALAGGAIKLAQPGPRSRLHSLWHVFGGLSAASALFALYLYT</sequence>
<name>A0A2I6UGK0_9CAUD</name>
<dbReference type="EMBL" id="MF580957">
    <property type="protein sequence ID" value="AUO79046.1"/>
    <property type="molecule type" value="Genomic_DNA"/>
</dbReference>
<reference evidence="2 3" key="1">
    <citation type="submission" date="2017-07" db="EMBL/GenBank/DDBJ databases">
        <title>Characterization of ecologically diverse viruses infecting co-occurring strains of cosmopolitan hyperhalophilic Bacteroidetes.</title>
        <authorList>
            <person name="Villamor J."/>
            <person name="Ramos-Barbero M.D."/>
            <person name="Gonzalez-Torres P."/>
            <person name="Gabaldon T."/>
            <person name="Rollesso-Mora R."/>
            <person name="Meseguer I."/>
            <person name="Martinez-Garcia M."/>
            <person name="Santos F."/>
            <person name="Anton J."/>
        </authorList>
    </citation>
    <scope>NUCLEOTIDE SEQUENCE [LARGE SCALE GENOMIC DNA]</scope>
</reference>
<feature type="transmembrane region" description="Helical" evidence="1">
    <location>
        <begin position="63"/>
        <end position="88"/>
    </location>
</feature>
<dbReference type="RefSeq" id="YP_009639429.1">
    <property type="nucleotide sequence ID" value="NC_042350.1"/>
</dbReference>
<organism evidence="2 3">
    <name type="scientific">Salinibacter phage M8CR30-2</name>
    <dbReference type="NCBI Taxonomy" id="2681615"/>
    <lineage>
        <taxon>Viruses</taxon>
        <taxon>Duplodnaviria</taxon>
        <taxon>Heunggongvirae</taxon>
        <taxon>Uroviricota</taxon>
        <taxon>Caudoviricetes</taxon>
        <taxon>Holosalinivirus</taxon>
        <taxon>Holosalinivirus M8CR302</taxon>
    </lineage>
</organism>
<dbReference type="KEGG" id="vg:40236223"/>
<keyword evidence="1" id="KW-0472">Membrane</keyword>
<evidence type="ECO:0000256" key="1">
    <source>
        <dbReference type="SAM" id="Phobius"/>
    </source>
</evidence>
<dbReference type="Proteomes" id="UP000240485">
    <property type="component" value="Segment"/>
</dbReference>
<accession>A0A2I6UGK0</accession>
<dbReference type="GeneID" id="40236223"/>